<organism evidence="1 2">
    <name type="scientific">Aeromonas phage AS-zj</name>
    <dbReference type="NCBI Taxonomy" id="2024208"/>
    <lineage>
        <taxon>Viruses</taxon>
        <taxon>Duplodnaviria</taxon>
        <taxon>Heunggongvirae</taxon>
        <taxon>Uroviricota</taxon>
        <taxon>Caudoviricetes</taxon>
        <taxon>Pantevenvirales</taxon>
        <taxon>Straboviridae</taxon>
        <taxon>Emmerichvirinae</taxon>
        <taxon>Ceceduovirus</taxon>
        <taxon>Ceceduovirus aszj</taxon>
    </lineage>
</organism>
<evidence type="ECO:0000313" key="2">
    <source>
        <dbReference type="Proteomes" id="UP000226092"/>
    </source>
</evidence>
<dbReference type="EMBL" id="MF448340">
    <property type="protein sequence ID" value="ASU00438.1"/>
    <property type="molecule type" value="Genomic_DNA"/>
</dbReference>
<dbReference type="GeneID" id="55604481"/>
<proteinExistence type="predicted"/>
<protein>
    <submittedName>
        <fullName evidence="1">Uncharacterized protein</fullName>
    </submittedName>
</protein>
<dbReference type="RefSeq" id="YP_009834414.1">
    <property type="nucleotide sequence ID" value="NC_048673.1"/>
</dbReference>
<reference evidence="1 2" key="1">
    <citation type="submission" date="2017-07" db="EMBL/GenBank/DDBJ databases">
        <title>In vitro design and evaluation of phage cocktails against multidrug-resistant Aeromonas salmonicida.</title>
        <authorList>
            <person name="Chen L."/>
            <person name="Yuan S."/>
            <person name="Ma Y."/>
        </authorList>
    </citation>
    <scope>NUCLEOTIDE SEQUENCE [LARGE SCALE GENOMIC DNA]</scope>
</reference>
<accession>A0A223LEK0</accession>
<name>A0A223LEK0_9CAUD</name>
<dbReference type="Proteomes" id="UP000226092">
    <property type="component" value="Segment"/>
</dbReference>
<sequence>MKITTYAKKVFKNEIDVFGNKLGFGKYSGLRYQYGMNKFINTLQRMVQMNEYYEPTCLKGFDKHVSINIKDLESNDFSPARWVITFHQKPDSGEKMIEQICRMGRSIESMTKQENFDIGTVVTGGKLQSVSFVFYK</sequence>
<evidence type="ECO:0000313" key="1">
    <source>
        <dbReference type="EMBL" id="ASU00438.1"/>
    </source>
</evidence>
<keyword evidence="2" id="KW-1185">Reference proteome</keyword>
<dbReference type="KEGG" id="vg:55604481"/>